<name>A0ABQ5QQZ1_9ACTN</name>
<protein>
    <submittedName>
        <fullName evidence="1">Uncharacterized protein</fullName>
    </submittedName>
</protein>
<sequence length="144" mass="16189">MNEWIATLDELLLKPFETGGGSAPEPHHVDLRVSQDFWDDETRDEVFGPVLAEFEADRARLAQAISVHYGVPQRKDLRPYFDDNPPDEPGSALFEYLAGWFFEVDVWQVGARGIVAEVGHQDKELPLQLMLVVGDLSRVVNRGG</sequence>
<dbReference type="Proteomes" id="UP001144280">
    <property type="component" value="Unassembled WGS sequence"/>
</dbReference>
<dbReference type="EMBL" id="BSDI01000007">
    <property type="protein sequence ID" value="GLH96282.1"/>
    <property type="molecule type" value="Genomic_DNA"/>
</dbReference>
<accession>A0ABQ5QQZ1</accession>
<evidence type="ECO:0000313" key="1">
    <source>
        <dbReference type="EMBL" id="GLH96282.1"/>
    </source>
</evidence>
<reference evidence="1" key="1">
    <citation type="submission" date="2022-12" db="EMBL/GenBank/DDBJ databases">
        <title>New Phytohabitans aurantiacus sp. RD004123 nov., an actinomycete isolated from soil.</title>
        <authorList>
            <person name="Triningsih D.W."/>
            <person name="Harunari E."/>
            <person name="Igarashi Y."/>
        </authorList>
    </citation>
    <scope>NUCLEOTIDE SEQUENCE</scope>
    <source>
        <strain evidence="1">RD004123</strain>
    </source>
</reference>
<comment type="caution">
    <text evidence="1">The sequence shown here is derived from an EMBL/GenBank/DDBJ whole genome shotgun (WGS) entry which is preliminary data.</text>
</comment>
<evidence type="ECO:0000313" key="2">
    <source>
        <dbReference type="Proteomes" id="UP001144280"/>
    </source>
</evidence>
<organism evidence="1 2">
    <name type="scientific">Phytohabitans aurantiacus</name>
    <dbReference type="NCBI Taxonomy" id="3016789"/>
    <lineage>
        <taxon>Bacteria</taxon>
        <taxon>Bacillati</taxon>
        <taxon>Actinomycetota</taxon>
        <taxon>Actinomycetes</taxon>
        <taxon>Micromonosporales</taxon>
        <taxon>Micromonosporaceae</taxon>
    </lineage>
</organism>
<gene>
    <name evidence="1" type="ORF">Pa4123_15560</name>
</gene>
<proteinExistence type="predicted"/>
<keyword evidence="2" id="KW-1185">Reference proteome</keyword>
<dbReference type="RefSeq" id="WP_281893468.1">
    <property type="nucleotide sequence ID" value="NZ_BSDI01000007.1"/>
</dbReference>